<proteinExistence type="predicted"/>
<name>A0ABD0R3M7_CIRMR</name>
<organism evidence="1 2">
    <name type="scientific">Cirrhinus mrigala</name>
    <name type="common">Mrigala</name>
    <dbReference type="NCBI Taxonomy" id="683832"/>
    <lineage>
        <taxon>Eukaryota</taxon>
        <taxon>Metazoa</taxon>
        <taxon>Chordata</taxon>
        <taxon>Craniata</taxon>
        <taxon>Vertebrata</taxon>
        <taxon>Euteleostomi</taxon>
        <taxon>Actinopterygii</taxon>
        <taxon>Neopterygii</taxon>
        <taxon>Teleostei</taxon>
        <taxon>Ostariophysi</taxon>
        <taxon>Cypriniformes</taxon>
        <taxon>Cyprinidae</taxon>
        <taxon>Labeoninae</taxon>
        <taxon>Labeonini</taxon>
        <taxon>Cirrhinus</taxon>
    </lineage>
</organism>
<accession>A0ABD0R3M7</accession>
<dbReference type="EMBL" id="JAMKFB020000005">
    <property type="protein sequence ID" value="KAL0192380.1"/>
    <property type="molecule type" value="Genomic_DNA"/>
</dbReference>
<gene>
    <name evidence="1" type="ORF">M9458_010676</name>
</gene>
<dbReference type="AlphaFoldDB" id="A0ABD0R3M7"/>
<evidence type="ECO:0000313" key="1">
    <source>
        <dbReference type="EMBL" id="KAL0192380.1"/>
    </source>
</evidence>
<protein>
    <submittedName>
        <fullName evidence="1">Uncharacterized protein</fullName>
    </submittedName>
</protein>
<sequence>QEAVVAINAAIRKGVPEETMEALLNPEAQLPIVYHTAASLYQAELFSLQLG</sequence>
<comment type="caution">
    <text evidence="1">The sequence shown here is derived from an EMBL/GenBank/DDBJ whole genome shotgun (WGS) entry which is preliminary data.</text>
</comment>
<reference evidence="1 2" key="1">
    <citation type="submission" date="2024-05" db="EMBL/GenBank/DDBJ databases">
        <title>Genome sequencing and assembly of Indian major carp, Cirrhinus mrigala (Hamilton, 1822).</title>
        <authorList>
            <person name="Mohindra V."/>
            <person name="Chowdhury L.M."/>
            <person name="Lal K."/>
            <person name="Jena J.K."/>
        </authorList>
    </citation>
    <scope>NUCLEOTIDE SEQUENCE [LARGE SCALE GENOMIC DNA]</scope>
    <source>
        <strain evidence="1">CM1030</strain>
        <tissue evidence="1">Blood</tissue>
    </source>
</reference>
<dbReference type="Proteomes" id="UP001529510">
    <property type="component" value="Unassembled WGS sequence"/>
</dbReference>
<evidence type="ECO:0000313" key="2">
    <source>
        <dbReference type="Proteomes" id="UP001529510"/>
    </source>
</evidence>
<keyword evidence="2" id="KW-1185">Reference proteome</keyword>
<feature type="non-terminal residue" evidence="1">
    <location>
        <position position="51"/>
    </location>
</feature>
<feature type="non-terminal residue" evidence="1">
    <location>
        <position position="1"/>
    </location>
</feature>